<feature type="non-terminal residue" evidence="2">
    <location>
        <position position="91"/>
    </location>
</feature>
<accession>A0A392SKX7</accession>
<dbReference type="PANTHER" id="PTHR47723">
    <property type="entry name" value="OS05G0353850 PROTEIN"/>
    <property type="match status" value="1"/>
</dbReference>
<feature type="domain" description="RNase H type-1" evidence="1">
    <location>
        <begin position="4"/>
        <end position="88"/>
    </location>
</feature>
<sequence length="91" mass="10600">MHQLSVIEAELWGIYYGLKLAWERGFHKIKVYSDSLVAIKLLKYGCPLTHPHCTLVENVHQIHLNERSVDWIHVFREANQVVDRLAKHGLS</sequence>
<dbReference type="PANTHER" id="PTHR47723:SF19">
    <property type="entry name" value="POLYNUCLEOTIDYL TRANSFERASE, RIBONUCLEASE H-LIKE SUPERFAMILY PROTEIN"/>
    <property type="match status" value="1"/>
</dbReference>
<keyword evidence="3" id="KW-1185">Reference proteome</keyword>
<dbReference type="InterPro" id="IPR036397">
    <property type="entry name" value="RNaseH_sf"/>
</dbReference>
<reference evidence="2 3" key="1">
    <citation type="journal article" date="2018" name="Front. Plant Sci.">
        <title>Red Clover (Trifolium pratense) and Zigzag Clover (T. medium) - A Picture of Genomic Similarities and Differences.</title>
        <authorList>
            <person name="Dluhosova J."/>
            <person name="Istvanek J."/>
            <person name="Nedelnik J."/>
            <person name="Repkova J."/>
        </authorList>
    </citation>
    <scope>NUCLEOTIDE SEQUENCE [LARGE SCALE GENOMIC DNA]</scope>
    <source>
        <strain evidence="3">cv. 10/8</strain>
        <tissue evidence="2">Leaf</tissue>
    </source>
</reference>
<organism evidence="2 3">
    <name type="scientific">Trifolium medium</name>
    <dbReference type="NCBI Taxonomy" id="97028"/>
    <lineage>
        <taxon>Eukaryota</taxon>
        <taxon>Viridiplantae</taxon>
        <taxon>Streptophyta</taxon>
        <taxon>Embryophyta</taxon>
        <taxon>Tracheophyta</taxon>
        <taxon>Spermatophyta</taxon>
        <taxon>Magnoliopsida</taxon>
        <taxon>eudicotyledons</taxon>
        <taxon>Gunneridae</taxon>
        <taxon>Pentapetalae</taxon>
        <taxon>rosids</taxon>
        <taxon>fabids</taxon>
        <taxon>Fabales</taxon>
        <taxon>Fabaceae</taxon>
        <taxon>Papilionoideae</taxon>
        <taxon>50 kb inversion clade</taxon>
        <taxon>NPAAA clade</taxon>
        <taxon>Hologalegina</taxon>
        <taxon>IRL clade</taxon>
        <taxon>Trifolieae</taxon>
        <taxon>Trifolium</taxon>
    </lineage>
</organism>
<dbReference type="InterPro" id="IPR053151">
    <property type="entry name" value="RNase_H-like"/>
</dbReference>
<dbReference type="Gene3D" id="3.30.420.10">
    <property type="entry name" value="Ribonuclease H-like superfamily/Ribonuclease H"/>
    <property type="match status" value="1"/>
</dbReference>
<name>A0A392SKX7_9FABA</name>
<protein>
    <submittedName>
        <fullName evidence="2">Ribonuclease H protein</fullName>
    </submittedName>
</protein>
<evidence type="ECO:0000313" key="3">
    <source>
        <dbReference type="Proteomes" id="UP000265520"/>
    </source>
</evidence>
<dbReference type="Proteomes" id="UP000265520">
    <property type="component" value="Unassembled WGS sequence"/>
</dbReference>
<dbReference type="EMBL" id="LXQA010389071">
    <property type="protein sequence ID" value="MCI48615.1"/>
    <property type="molecule type" value="Genomic_DNA"/>
</dbReference>
<dbReference type="InterPro" id="IPR044730">
    <property type="entry name" value="RNase_H-like_dom_plant"/>
</dbReference>
<dbReference type="AlphaFoldDB" id="A0A392SKX7"/>
<dbReference type="InterPro" id="IPR012337">
    <property type="entry name" value="RNaseH-like_sf"/>
</dbReference>
<dbReference type="GO" id="GO:0003676">
    <property type="term" value="F:nucleic acid binding"/>
    <property type="evidence" value="ECO:0007669"/>
    <property type="project" value="InterPro"/>
</dbReference>
<comment type="caution">
    <text evidence="2">The sequence shown here is derived from an EMBL/GenBank/DDBJ whole genome shotgun (WGS) entry which is preliminary data.</text>
</comment>
<dbReference type="SUPFAM" id="SSF53098">
    <property type="entry name" value="Ribonuclease H-like"/>
    <property type="match status" value="1"/>
</dbReference>
<dbReference type="GO" id="GO:0004523">
    <property type="term" value="F:RNA-DNA hybrid ribonuclease activity"/>
    <property type="evidence" value="ECO:0007669"/>
    <property type="project" value="InterPro"/>
</dbReference>
<dbReference type="Pfam" id="PF13456">
    <property type="entry name" value="RVT_3"/>
    <property type="match status" value="1"/>
</dbReference>
<dbReference type="InterPro" id="IPR002156">
    <property type="entry name" value="RNaseH_domain"/>
</dbReference>
<dbReference type="CDD" id="cd06222">
    <property type="entry name" value="RNase_H_like"/>
    <property type="match status" value="1"/>
</dbReference>
<evidence type="ECO:0000259" key="1">
    <source>
        <dbReference type="Pfam" id="PF13456"/>
    </source>
</evidence>
<proteinExistence type="predicted"/>
<evidence type="ECO:0000313" key="2">
    <source>
        <dbReference type="EMBL" id="MCI48615.1"/>
    </source>
</evidence>